<keyword evidence="8 11" id="KW-0472">Membrane</keyword>
<dbReference type="AlphaFoldDB" id="A0A7S2TVZ1"/>
<organism evidence="12">
    <name type="scientific">Lotharella oceanica</name>
    <dbReference type="NCBI Taxonomy" id="641309"/>
    <lineage>
        <taxon>Eukaryota</taxon>
        <taxon>Sar</taxon>
        <taxon>Rhizaria</taxon>
        <taxon>Cercozoa</taxon>
        <taxon>Chlorarachniophyceae</taxon>
        <taxon>Lotharella</taxon>
    </lineage>
</organism>
<comment type="pathway">
    <text evidence="10">Phospholipid metabolism.</text>
</comment>
<evidence type="ECO:0000256" key="5">
    <source>
        <dbReference type="ARBA" id="ARBA00022824"/>
    </source>
</evidence>
<comment type="pathway">
    <text evidence="2">Lipid metabolism.</text>
</comment>
<comment type="subcellular location">
    <subcellularLocation>
        <location evidence="1">Endoplasmic reticulum membrane</location>
        <topology evidence="1">Multi-pass membrane protein</topology>
    </subcellularLocation>
</comment>
<evidence type="ECO:0000313" key="12">
    <source>
        <dbReference type="EMBL" id="CAD9771436.1"/>
    </source>
</evidence>
<dbReference type="Pfam" id="PF03034">
    <property type="entry name" value="PSS"/>
    <property type="match status" value="1"/>
</dbReference>
<evidence type="ECO:0000256" key="4">
    <source>
        <dbReference type="ARBA" id="ARBA00022692"/>
    </source>
</evidence>
<evidence type="ECO:0000256" key="2">
    <source>
        <dbReference type="ARBA" id="ARBA00005189"/>
    </source>
</evidence>
<keyword evidence="9" id="KW-1208">Phospholipid metabolism</keyword>
<evidence type="ECO:0000256" key="6">
    <source>
        <dbReference type="ARBA" id="ARBA00022989"/>
    </source>
</evidence>
<evidence type="ECO:0000256" key="11">
    <source>
        <dbReference type="SAM" id="Phobius"/>
    </source>
</evidence>
<feature type="transmembrane region" description="Helical" evidence="11">
    <location>
        <begin position="112"/>
        <end position="134"/>
    </location>
</feature>
<protein>
    <recommendedName>
        <fullName evidence="13">L-serine-phosphatidylethanolamine phosphatidyltransferase</fullName>
    </recommendedName>
</protein>
<evidence type="ECO:0000256" key="1">
    <source>
        <dbReference type="ARBA" id="ARBA00004477"/>
    </source>
</evidence>
<evidence type="ECO:0008006" key="13">
    <source>
        <dbReference type="Google" id="ProtNLM"/>
    </source>
</evidence>
<dbReference type="PANTHER" id="PTHR15362:SF15">
    <property type="entry name" value="PHOSPHATIDYLSERINE SYNTHASE 1"/>
    <property type="match status" value="1"/>
</dbReference>
<dbReference type="EMBL" id="HBHP01024889">
    <property type="protein sequence ID" value="CAD9771436.1"/>
    <property type="molecule type" value="Transcribed_RNA"/>
</dbReference>
<gene>
    <name evidence="12" type="ORF">LSP00402_LOCUS15426</name>
</gene>
<evidence type="ECO:0000256" key="9">
    <source>
        <dbReference type="ARBA" id="ARBA00023264"/>
    </source>
</evidence>
<dbReference type="GO" id="GO:0005789">
    <property type="term" value="C:endoplasmic reticulum membrane"/>
    <property type="evidence" value="ECO:0007669"/>
    <property type="project" value="UniProtKB-SubCell"/>
</dbReference>
<dbReference type="GO" id="GO:0106245">
    <property type="term" value="F:L-serine-phosphatidylethanolamine phosphatidyltransferase activity"/>
    <property type="evidence" value="ECO:0007669"/>
    <property type="project" value="InterPro"/>
</dbReference>
<keyword evidence="3" id="KW-0808">Transferase</keyword>
<keyword evidence="6 11" id="KW-1133">Transmembrane helix</keyword>
<feature type="transmembrane region" description="Helical" evidence="11">
    <location>
        <begin position="176"/>
        <end position="194"/>
    </location>
</feature>
<proteinExistence type="predicted"/>
<evidence type="ECO:0000256" key="10">
    <source>
        <dbReference type="ARBA" id="ARBA00025707"/>
    </source>
</evidence>
<feature type="transmembrane region" description="Helical" evidence="11">
    <location>
        <begin position="146"/>
        <end position="164"/>
    </location>
</feature>
<keyword evidence="4 11" id="KW-0812">Transmembrane</keyword>
<accession>A0A7S2TVZ1</accession>
<name>A0A7S2TVZ1_9EUKA</name>
<keyword evidence="5" id="KW-0256">Endoplasmic reticulum</keyword>
<feature type="transmembrane region" description="Helical" evidence="11">
    <location>
        <begin position="206"/>
        <end position="228"/>
    </location>
</feature>
<evidence type="ECO:0000256" key="3">
    <source>
        <dbReference type="ARBA" id="ARBA00022679"/>
    </source>
</evidence>
<reference evidence="12" key="1">
    <citation type="submission" date="2021-01" db="EMBL/GenBank/DDBJ databases">
        <authorList>
            <person name="Corre E."/>
            <person name="Pelletier E."/>
            <person name="Niang G."/>
            <person name="Scheremetjew M."/>
            <person name="Finn R."/>
            <person name="Kale V."/>
            <person name="Holt S."/>
            <person name="Cochrane G."/>
            <person name="Meng A."/>
            <person name="Brown T."/>
            <person name="Cohen L."/>
        </authorList>
    </citation>
    <scope>NUCLEOTIDE SEQUENCE</scope>
    <source>
        <strain evidence="12">CCMP622</strain>
    </source>
</reference>
<evidence type="ECO:0000256" key="8">
    <source>
        <dbReference type="ARBA" id="ARBA00023136"/>
    </source>
</evidence>
<dbReference type="PANTHER" id="PTHR15362">
    <property type="entry name" value="PHOSPHATIDYLINOSITOL SYNTHASE"/>
    <property type="match status" value="1"/>
</dbReference>
<dbReference type="InterPro" id="IPR004277">
    <property type="entry name" value="PSS"/>
</dbReference>
<keyword evidence="7" id="KW-0443">Lipid metabolism</keyword>
<sequence>MKAIVIRERLILWHMSVTWEFVEMSLSYKLPNFAECWWDHWVMDVLVCNGVGIEVGIWMCRYLEVKEYKWLSVFDHPTFFGKLNRTILQFTPESWIRVEWNCFKSTRRYLEIHYLMIAFQLIDLNSFFLKRLLWVPTKHYMNACRLLLLCTLGLVVIRQYYVLISHPTYDRIGLHSWLFYLILITEMLVIFKLSKNEFTEPMPKDVRMGLWIGCSLYIIVSAAGLLYISACRCTSSSKNGGGDAGESKKAR</sequence>
<dbReference type="GO" id="GO:0006659">
    <property type="term" value="P:phosphatidylserine biosynthetic process"/>
    <property type="evidence" value="ECO:0007669"/>
    <property type="project" value="InterPro"/>
</dbReference>
<evidence type="ECO:0000256" key="7">
    <source>
        <dbReference type="ARBA" id="ARBA00023098"/>
    </source>
</evidence>